<evidence type="ECO:0000313" key="1">
    <source>
        <dbReference type="EMBL" id="GAF88224.1"/>
    </source>
</evidence>
<accession>X0T4R9</accession>
<protein>
    <submittedName>
        <fullName evidence="1">Uncharacterized protein</fullName>
    </submittedName>
</protein>
<gene>
    <name evidence="1" type="ORF">S01H1_22358</name>
</gene>
<dbReference type="AlphaFoldDB" id="X0T4R9"/>
<proteinExistence type="predicted"/>
<organism evidence="1">
    <name type="scientific">marine sediment metagenome</name>
    <dbReference type="NCBI Taxonomy" id="412755"/>
    <lineage>
        <taxon>unclassified sequences</taxon>
        <taxon>metagenomes</taxon>
        <taxon>ecological metagenomes</taxon>
    </lineage>
</organism>
<comment type="caution">
    <text evidence="1">The sequence shown here is derived from an EMBL/GenBank/DDBJ whole genome shotgun (WGS) entry which is preliminary data.</text>
</comment>
<feature type="non-terminal residue" evidence="1">
    <location>
        <position position="1"/>
    </location>
</feature>
<dbReference type="EMBL" id="BARS01012601">
    <property type="protein sequence ID" value="GAF88224.1"/>
    <property type="molecule type" value="Genomic_DNA"/>
</dbReference>
<reference evidence="1" key="1">
    <citation type="journal article" date="2014" name="Front. Microbiol.">
        <title>High frequency of phylogenetically diverse reductive dehalogenase-homologous genes in deep subseafloor sedimentary metagenomes.</title>
        <authorList>
            <person name="Kawai M."/>
            <person name="Futagami T."/>
            <person name="Toyoda A."/>
            <person name="Takaki Y."/>
            <person name="Nishi S."/>
            <person name="Hori S."/>
            <person name="Arai W."/>
            <person name="Tsubouchi T."/>
            <person name="Morono Y."/>
            <person name="Uchiyama I."/>
            <person name="Ito T."/>
            <person name="Fujiyama A."/>
            <person name="Inagaki F."/>
            <person name="Takami H."/>
        </authorList>
    </citation>
    <scope>NUCLEOTIDE SEQUENCE</scope>
    <source>
        <strain evidence="1">Expedition CK06-06</strain>
    </source>
</reference>
<sequence>DSGNPVDEEHLSPTNPEVFAQVYPIPQPIRLPYIALLVSREIL</sequence>
<name>X0T4R9_9ZZZZ</name>